<comment type="subunit">
    <text evidence="1">Homotetramer.</text>
</comment>
<keyword evidence="12" id="KW-1185">Reference proteome</keyword>
<protein>
    <recommendedName>
        <fullName evidence="2">linoleate 8R-lipoxygenase</fullName>
        <ecNumber evidence="2">1.13.11.60</ecNumber>
    </recommendedName>
</protein>
<evidence type="ECO:0000256" key="3">
    <source>
        <dbReference type="ARBA" id="ARBA00022617"/>
    </source>
</evidence>
<dbReference type="RefSeq" id="XP_045963242.1">
    <property type="nucleotide sequence ID" value="XM_046105628.1"/>
</dbReference>
<dbReference type="GO" id="GO:0004601">
    <property type="term" value="F:peroxidase activity"/>
    <property type="evidence" value="ECO:0007669"/>
    <property type="project" value="InterPro"/>
</dbReference>
<dbReference type="InterPro" id="IPR019791">
    <property type="entry name" value="Haem_peroxidase_animal"/>
</dbReference>
<proteinExistence type="predicted"/>
<dbReference type="PROSITE" id="PS50292">
    <property type="entry name" value="PEROXIDASE_3"/>
    <property type="match status" value="1"/>
</dbReference>
<sequence length="1159" mass="129737">MASFQSAFAQTIQVILRALSPIPKYSVTPGNDDTTKDTGLLQDLLELGHEDVKTLGDLVKIAATGEEDDNSLFLERLITLLAKLPPHSHVGKQLTNGFVNTLWDSLEHPPPRTLDKDLKYREADGSYNNSRDPLLGASGTPCARTVSTSVFQNPDLPEPGIIFDSIMSRGDGTHFREHPNKISSMFFYLATIITHDCFQTDAKDQNKNMASSYLDLSPLYGSNKEEQMAMRTLKNGFLKSDCFASKRVLGNPPGVGAFLIMFNRFHNYVVTQLAHINENCRFKKPASAHDDRAWKEYDNDLFQTGRLITCGLYVNIILKDYVRTILNLNRSGSTWDLDPRTQENRSATNSNPASVATGNHVSVEFNLIYRWHSAISQRDEKWTTNLLRGILEGVDPAKATISEMLTALTRFEKGIPDRPEERPFAELKRDTDGTYSDDDLVDILASSVEDVAGAFGASQVPSVMRIVELLGITQSRNWHVATLNEFRQHFGLKKHETFEDINPDPEIAERLMALYDTPDSVELYPGIVVEKPKPPMSGSGLCIGYTTSQAILSDAVALVRGDRFYTIDYTPRNLTNWGYNESNFDLSVNQGHVMHKLIFRAFPNHFVYNSIYAHFPFVSPAENMGIHKNLGTVHAYSWARPERKPDPVIIKSHKAVMHVLNNNTDFYVPWGEAISYLVSPPQKTFAKDFCLSGDGFANQHNREHVSKCLYQPKEWENEIKYFFTHTTRNLLMKSRQRLPFTPIESNPNVFEVDIVRDVIVPVNTRFVAEFFALPIKTVETSPHGIYTEQELYGLLTAMFTTVFFDSDPANSFKLRTLAKELALGLEKLVRLEAETDYRAGWLTGMATRLGFGRSHPKSPERNEGDDVNWPSLPDYGRQLLSRMMEKGKSIEECIAGTVMPISAAGTTIMSGILSQCLDYFLGAGNKHLPELYRLAHENTAEADDKLLHYMLEGIRLRGTVVLARQVPNMRPAQNIRDDVPCLPNPADPTGPSPIPNPNRASSLRSYTVMPTQRAIVDLVTASHDPLAFPDPEALSLDRPLSSYLPWGAGPHKCLGDGVTRVALAAAFKVIVALPGLRRAPGPRGESKSLEFKEWRGQVGRKAVEGGGEEWTGLRVYMTPDQTRFSPVPTGLRVRWMINAPSNQKRDIADTDWVSVKGQN</sequence>
<dbReference type="PANTHER" id="PTHR11903:SF37">
    <property type="entry name" value="PSI-PRODUCING OXYGENASE A"/>
    <property type="match status" value="1"/>
</dbReference>
<dbReference type="GeneID" id="70134519"/>
<dbReference type="GO" id="GO:0016705">
    <property type="term" value="F:oxidoreductase activity, acting on paired donors, with incorporation or reduction of molecular oxygen"/>
    <property type="evidence" value="ECO:0007669"/>
    <property type="project" value="InterPro"/>
</dbReference>
<dbReference type="SUPFAM" id="SSF48264">
    <property type="entry name" value="Cytochrome P450"/>
    <property type="match status" value="1"/>
</dbReference>
<dbReference type="EMBL" id="JAGPXC010000001">
    <property type="protein sequence ID" value="KAH6659111.1"/>
    <property type="molecule type" value="Genomic_DNA"/>
</dbReference>
<keyword evidence="3 9" id="KW-0349">Heme</keyword>
<evidence type="ECO:0000256" key="8">
    <source>
        <dbReference type="ARBA" id="ARBA00023235"/>
    </source>
</evidence>
<evidence type="ECO:0000256" key="1">
    <source>
        <dbReference type="ARBA" id="ARBA00011881"/>
    </source>
</evidence>
<dbReference type="GO" id="GO:0004497">
    <property type="term" value="F:monooxygenase activity"/>
    <property type="evidence" value="ECO:0007669"/>
    <property type="project" value="InterPro"/>
</dbReference>
<evidence type="ECO:0000256" key="7">
    <source>
        <dbReference type="ARBA" id="ARBA00023004"/>
    </source>
</evidence>
<dbReference type="GO" id="GO:0006979">
    <property type="term" value="P:response to oxidative stress"/>
    <property type="evidence" value="ECO:0007669"/>
    <property type="project" value="InterPro"/>
</dbReference>
<dbReference type="Pfam" id="PF03098">
    <property type="entry name" value="An_peroxidase"/>
    <property type="match status" value="2"/>
</dbReference>
<evidence type="ECO:0000256" key="10">
    <source>
        <dbReference type="SAM" id="MobiDB-lite"/>
    </source>
</evidence>
<comment type="caution">
    <text evidence="11">The sequence shown here is derived from an EMBL/GenBank/DDBJ whole genome shotgun (WGS) entry which is preliminary data.</text>
</comment>
<dbReference type="PRINTS" id="PR00457">
    <property type="entry name" value="ANPEROXIDASE"/>
</dbReference>
<reference evidence="11" key="1">
    <citation type="journal article" date="2021" name="Nat. Commun.">
        <title>Genetic determinants of endophytism in the Arabidopsis root mycobiome.</title>
        <authorList>
            <person name="Mesny F."/>
            <person name="Miyauchi S."/>
            <person name="Thiergart T."/>
            <person name="Pickel B."/>
            <person name="Atanasova L."/>
            <person name="Karlsson M."/>
            <person name="Huettel B."/>
            <person name="Barry K.W."/>
            <person name="Haridas S."/>
            <person name="Chen C."/>
            <person name="Bauer D."/>
            <person name="Andreopoulos W."/>
            <person name="Pangilinan J."/>
            <person name="LaButti K."/>
            <person name="Riley R."/>
            <person name="Lipzen A."/>
            <person name="Clum A."/>
            <person name="Drula E."/>
            <person name="Henrissat B."/>
            <person name="Kohler A."/>
            <person name="Grigoriev I.V."/>
            <person name="Martin F.M."/>
            <person name="Hacquard S."/>
        </authorList>
    </citation>
    <scope>NUCLEOTIDE SEQUENCE</scope>
    <source>
        <strain evidence="11">MPI-SDFR-AT-0073</strain>
    </source>
</reference>
<dbReference type="SUPFAM" id="SSF48113">
    <property type="entry name" value="Heme-dependent peroxidases"/>
    <property type="match status" value="1"/>
</dbReference>
<feature type="compositionally biased region" description="Polar residues" evidence="10">
    <location>
        <begin position="344"/>
        <end position="355"/>
    </location>
</feature>
<evidence type="ECO:0000256" key="2">
    <source>
        <dbReference type="ARBA" id="ARBA00013239"/>
    </source>
</evidence>
<dbReference type="GO" id="GO:0020037">
    <property type="term" value="F:heme binding"/>
    <property type="evidence" value="ECO:0007669"/>
    <property type="project" value="InterPro"/>
</dbReference>
<dbReference type="CDD" id="cd09817">
    <property type="entry name" value="linoleate_diol_synthase_like"/>
    <property type="match status" value="1"/>
</dbReference>
<dbReference type="InterPro" id="IPR017972">
    <property type="entry name" value="Cyt_P450_CS"/>
</dbReference>
<dbReference type="PROSITE" id="PS00086">
    <property type="entry name" value="CYTOCHROME_P450"/>
    <property type="match status" value="1"/>
</dbReference>
<gene>
    <name evidence="11" type="ORF">BKA67DRAFT_633744</name>
</gene>
<dbReference type="PANTHER" id="PTHR11903">
    <property type="entry name" value="PROSTAGLANDIN G/H SYNTHASE"/>
    <property type="match status" value="1"/>
</dbReference>
<keyword evidence="7 9" id="KW-0408">Iron</keyword>
<evidence type="ECO:0000313" key="12">
    <source>
        <dbReference type="Proteomes" id="UP000758603"/>
    </source>
</evidence>
<dbReference type="GO" id="GO:0005506">
    <property type="term" value="F:iron ion binding"/>
    <property type="evidence" value="ECO:0007669"/>
    <property type="project" value="InterPro"/>
</dbReference>
<evidence type="ECO:0000256" key="4">
    <source>
        <dbReference type="ARBA" id="ARBA00022723"/>
    </source>
</evidence>
<dbReference type="Gene3D" id="1.10.640.10">
    <property type="entry name" value="Haem peroxidase domain superfamily, animal type"/>
    <property type="match status" value="1"/>
</dbReference>
<accession>A0A9P8UV73</accession>
<feature type="region of interest" description="Disordered" evidence="10">
    <location>
        <begin position="973"/>
        <end position="1000"/>
    </location>
</feature>
<organism evidence="11 12">
    <name type="scientific">Truncatella angustata</name>
    <dbReference type="NCBI Taxonomy" id="152316"/>
    <lineage>
        <taxon>Eukaryota</taxon>
        <taxon>Fungi</taxon>
        <taxon>Dikarya</taxon>
        <taxon>Ascomycota</taxon>
        <taxon>Pezizomycotina</taxon>
        <taxon>Sordariomycetes</taxon>
        <taxon>Xylariomycetidae</taxon>
        <taxon>Amphisphaeriales</taxon>
        <taxon>Sporocadaceae</taxon>
        <taxon>Truncatella</taxon>
    </lineage>
</organism>
<dbReference type="GO" id="GO:0052878">
    <property type="term" value="F:linoleate 8R-lipoxygenase activity"/>
    <property type="evidence" value="ECO:0007669"/>
    <property type="project" value="UniProtKB-EC"/>
</dbReference>
<name>A0A9P8UV73_9PEZI</name>
<feature type="compositionally biased region" description="Pro residues" evidence="10">
    <location>
        <begin position="982"/>
        <end position="996"/>
    </location>
</feature>
<keyword evidence="8" id="KW-0413">Isomerase</keyword>
<evidence type="ECO:0000256" key="5">
    <source>
        <dbReference type="ARBA" id="ARBA00022964"/>
    </source>
</evidence>
<dbReference type="InterPro" id="IPR036396">
    <property type="entry name" value="Cyt_P450_sf"/>
</dbReference>
<feature type="region of interest" description="Disordered" evidence="10">
    <location>
        <begin position="336"/>
        <end position="355"/>
    </location>
</feature>
<feature type="binding site" description="axial binding residue" evidence="9">
    <location>
        <position position="372"/>
    </location>
    <ligand>
        <name>heme b</name>
        <dbReference type="ChEBI" id="CHEBI:60344"/>
    </ligand>
    <ligandPart>
        <name>Fe</name>
        <dbReference type="ChEBI" id="CHEBI:18248"/>
    </ligandPart>
</feature>
<dbReference type="InterPro" id="IPR037120">
    <property type="entry name" value="Haem_peroxidase_sf_animal"/>
</dbReference>
<dbReference type="InterPro" id="IPR034812">
    <property type="entry name" value="Ppo-like_N"/>
</dbReference>
<dbReference type="EC" id="1.13.11.60" evidence="2"/>
<dbReference type="GO" id="GO:0016853">
    <property type="term" value="F:isomerase activity"/>
    <property type="evidence" value="ECO:0007669"/>
    <property type="project" value="UniProtKB-KW"/>
</dbReference>
<evidence type="ECO:0000256" key="9">
    <source>
        <dbReference type="PIRSR" id="PIRSR619791-2"/>
    </source>
</evidence>
<dbReference type="Gene3D" id="1.10.630.10">
    <property type="entry name" value="Cytochrome P450"/>
    <property type="match status" value="1"/>
</dbReference>
<keyword evidence="5" id="KW-0223">Dioxygenase</keyword>
<dbReference type="OrthoDB" id="823504at2759"/>
<evidence type="ECO:0000256" key="6">
    <source>
        <dbReference type="ARBA" id="ARBA00023002"/>
    </source>
</evidence>
<dbReference type="CDD" id="cd20612">
    <property type="entry name" value="CYP_LDS-like_C"/>
    <property type="match status" value="1"/>
</dbReference>
<dbReference type="Proteomes" id="UP000758603">
    <property type="component" value="Unassembled WGS sequence"/>
</dbReference>
<keyword evidence="4 9" id="KW-0479">Metal-binding</keyword>
<dbReference type="AlphaFoldDB" id="A0A9P8UV73"/>
<dbReference type="InterPro" id="IPR010255">
    <property type="entry name" value="Haem_peroxidase_sf"/>
</dbReference>
<keyword evidence="6" id="KW-0560">Oxidoreductase</keyword>
<dbReference type="InterPro" id="IPR050783">
    <property type="entry name" value="Oxylipin_biosynth_metab"/>
</dbReference>
<evidence type="ECO:0000313" key="11">
    <source>
        <dbReference type="EMBL" id="KAH6659111.1"/>
    </source>
</evidence>
<dbReference type="GO" id="GO:0006631">
    <property type="term" value="P:fatty acid metabolic process"/>
    <property type="evidence" value="ECO:0007669"/>
    <property type="project" value="UniProtKB-ARBA"/>
</dbReference>